<dbReference type="Gene3D" id="1.20.1050.10">
    <property type="match status" value="1"/>
</dbReference>
<dbReference type="Pfam" id="PF13410">
    <property type="entry name" value="GST_C_2"/>
    <property type="match status" value="1"/>
</dbReference>
<keyword evidence="4" id="KW-1185">Reference proteome</keyword>
<dbReference type="GO" id="GO:0004364">
    <property type="term" value="F:glutathione transferase activity"/>
    <property type="evidence" value="ECO:0007669"/>
    <property type="project" value="TreeGrafter"/>
</dbReference>
<proteinExistence type="predicted"/>
<feature type="domain" description="GST C-terminal" evidence="2">
    <location>
        <begin position="83"/>
        <end position="206"/>
    </location>
</feature>
<dbReference type="CDD" id="cd03049">
    <property type="entry name" value="GST_N_3"/>
    <property type="match status" value="1"/>
</dbReference>
<feature type="domain" description="GST N-terminal" evidence="1">
    <location>
        <begin position="1"/>
        <end position="78"/>
    </location>
</feature>
<dbReference type="InterPro" id="IPR036282">
    <property type="entry name" value="Glutathione-S-Trfase_C_sf"/>
</dbReference>
<dbReference type="GO" id="GO:0016034">
    <property type="term" value="F:maleylacetoacetate isomerase activity"/>
    <property type="evidence" value="ECO:0007669"/>
    <property type="project" value="TreeGrafter"/>
</dbReference>
<dbReference type="SFLD" id="SFLDS00019">
    <property type="entry name" value="Glutathione_Transferase_(cytos"/>
    <property type="match status" value="1"/>
</dbReference>
<evidence type="ECO:0000313" key="4">
    <source>
        <dbReference type="Proteomes" id="UP000183649"/>
    </source>
</evidence>
<protein>
    <submittedName>
        <fullName evidence="3">Glutathione S-transferase</fullName>
    </submittedName>
</protein>
<dbReference type="GO" id="GO:0006749">
    <property type="term" value="P:glutathione metabolic process"/>
    <property type="evidence" value="ECO:0007669"/>
    <property type="project" value="TreeGrafter"/>
</dbReference>
<dbReference type="OrthoDB" id="8634103at2"/>
<dbReference type="Proteomes" id="UP000183649">
    <property type="component" value="Unassembled WGS sequence"/>
</dbReference>
<dbReference type="PROSITE" id="PS50405">
    <property type="entry name" value="GST_CTER"/>
    <property type="match status" value="1"/>
</dbReference>
<organism evidence="3 4">
    <name type="scientific">Thiomonas bhubaneswarensis</name>
    <dbReference type="NCBI Taxonomy" id="339866"/>
    <lineage>
        <taxon>Bacteria</taxon>
        <taxon>Pseudomonadati</taxon>
        <taxon>Pseudomonadota</taxon>
        <taxon>Betaproteobacteria</taxon>
        <taxon>Burkholderiales</taxon>
        <taxon>Thiomonas</taxon>
    </lineage>
</organism>
<gene>
    <name evidence="3" type="ORF">Ga0061069_101442</name>
</gene>
<dbReference type="RefSeq" id="WP_055449370.1">
    <property type="nucleotide sequence ID" value="NZ_CYHF01000001.1"/>
</dbReference>
<dbReference type="InterPro" id="IPR010987">
    <property type="entry name" value="Glutathione-S-Trfase_C-like"/>
</dbReference>
<dbReference type="STRING" id="339866.GCA_001418255_00438"/>
<dbReference type="AlphaFoldDB" id="A0A0K6HSE5"/>
<dbReference type="PANTHER" id="PTHR42673">
    <property type="entry name" value="MALEYLACETOACETATE ISOMERASE"/>
    <property type="match status" value="1"/>
</dbReference>
<reference evidence="4" key="1">
    <citation type="submission" date="2015-08" db="EMBL/GenBank/DDBJ databases">
        <authorList>
            <person name="Varghese N."/>
        </authorList>
    </citation>
    <scope>NUCLEOTIDE SEQUENCE [LARGE SCALE GENOMIC DNA]</scope>
    <source>
        <strain evidence="4">DSM 18181</strain>
    </source>
</reference>
<dbReference type="PANTHER" id="PTHR42673:SF4">
    <property type="entry name" value="MALEYLACETOACETATE ISOMERASE"/>
    <property type="match status" value="1"/>
</dbReference>
<dbReference type="InterPro" id="IPR036249">
    <property type="entry name" value="Thioredoxin-like_sf"/>
</dbReference>
<dbReference type="Gene3D" id="3.40.30.10">
    <property type="entry name" value="Glutaredoxin"/>
    <property type="match status" value="1"/>
</dbReference>
<dbReference type="SUPFAM" id="SSF52833">
    <property type="entry name" value="Thioredoxin-like"/>
    <property type="match status" value="1"/>
</dbReference>
<sequence length="206" mass="22737">MKLIGSLTSPYVRKVRITLAEKKIDAKWEEENVWSEATQIARSNPLGKVPCLVLDDGEAIFDSRVIVEYLDTLTPVGKLIPAGGRERAEVRTWEALADGVMDAAATARLEQTWPGRTEAQRSPAWIERQMGKVGAGLKAMSHGLGDKPFCCGNHLTLADIAVGAALGYVVFRFPDLAWQQQYPNLAKLYDKLMQRPSFRDTAPPQG</sequence>
<dbReference type="SFLD" id="SFLDG00358">
    <property type="entry name" value="Main_(cytGST)"/>
    <property type="match status" value="1"/>
</dbReference>
<dbReference type="PROSITE" id="PS50404">
    <property type="entry name" value="GST_NTER"/>
    <property type="match status" value="1"/>
</dbReference>
<evidence type="ECO:0000259" key="1">
    <source>
        <dbReference type="PROSITE" id="PS50404"/>
    </source>
</evidence>
<evidence type="ECO:0000313" key="3">
    <source>
        <dbReference type="EMBL" id="CUA93962.1"/>
    </source>
</evidence>
<dbReference type="CDD" id="cd03205">
    <property type="entry name" value="GST_C_6"/>
    <property type="match status" value="1"/>
</dbReference>
<dbReference type="InterPro" id="IPR040079">
    <property type="entry name" value="Glutathione_S-Trfase"/>
</dbReference>
<dbReference type="Pfam" id="PF13409">
    <property type="entry name" value="GST_N_2"/>
    <property type="match status" value="1"/>
</dbReference>
<dbReference type="GO" id="GO:0006559">
    <property type="term" value="P:L-phenylalanine catabolic process"/>
    <property type="evidence" value="ECO:0007669"/>
    <property type="project" value="TreeGrafter"/>
</dbReference>
<keyword evidence="3" id="KW-0808">Transferase</keyword>
<name>A0A0K6HSE5_9BURK</name>
<dbReference type="EMBL" id="CYHF01000001">
    <property type="protein sequence ID" value="CUA93962.1"/>
    <property type="molecule type" value="Genomic_DNA"/>
</dbReference>
<evidence type="ECO:0000259" key="2">
    <source>
        <dbReference type="PROSITE" id="PS50405"/>
    </source>
</evidence>
<dbReference type="InterPro" id="IPR004045">
    <property type="entry name" value="Glutathione_S-Trfase_N"/>
</dbReference>
<dbReference type="SUPFAM" id="SSF47616">
    <property type="entry name" value="GST C-terminal domain-like"/>
    <property type="match status" value="1"/>
</dbReference>
<accession>A0A0K6HSE5</accession>